<dbReference type="PANTHER" id="PTHR43599:SF3">
    <property type="entry name" value="SI:DKEY-6E2.2"/>
    <property type="match status" value="1"/>
</dbReference>
<dbReference type="Gene3D" id="3.30.470.20">
    <property type="entry name" value="ATP-grasp fold, B domain"/>
    <property type="match status" value="1"/>
</dbReference>
<keyword evidence="3" id="KW-0436">Ligase</keyword>
<dbReference type="OMA" id="THFVERI"/>
<dbReference type="GO" id="GO:0005524">
    <property type="term" value="F:ATP binding"/>
    <property type="evidence" value="ECO:0007669"/>
    <property type="project" value="UniProtKB-KW"/>
</dbReference>
<reference evidence="10" key="1">
    <citation type="submission" date="2016-11" db="EMBL/GenBank/DDBJ databases">
        <authorList>
            <person name="Jaros S."/>
            <person name="Januszkiewicz K."/>
            <person name="Wedrychowicz H."/>
        </authorList>
    </citation>
    <scope>NUCLEOTIDE SEQUENCE [LARGE SCALE GENOMIC DNA]</scope>
    <source>
        <strain evidence="10">DSM 7057</strain>
    </source>
</reference>
<evidence type="ECO:0000256" key="5">
    <source>
        <dbReference type="ARBA" id="ARBA00022755"/>
    </source>
</evidence>
<dbReference type="EMBL" id="FPIW01000008">
    <property type="protein sequence ID" value="SFW30022.1"/>
    <property type="molecule type" value="Genomic_DNA"/>
</dbReference>
<accession>A0AA94HRD3</accession>
<evidence type="ECO:0000313" key="9">
    <source>
        <dbReference type="EMBL" id="SFW30022.1"/>
    </source>
</evidence>
<name>A0AA94HRD3_DESDE</name>
<evidence type="ECO:0000256" key="1">
    <source>
        <dbReference type="ARBA" id="ARBA00004672"/>
    </source>
</evidence>
<evidence type="ECO:0000256" key="7">
    <source>
        <dbReference type="ARBA" id="ARBA00048475"/>
    </source>
</evidence>
<keyword evidence="4" id="KW-0547">Nucleotide-binding</keyword>
<gene>
    <name evidence="9" type="ORF">SAMN02910291_00740</name>
</gene>
<evidence type="ECO:0000259" key="8">
    <source>
        <dbReference type="Pfam" id="PF01259"/>
    </source>
</evidence>
<dbReference type="InterPro" id="IPR050089">
    <property type="entry name" value="SAICAR_synthetase"/>
</dbReference>
<comment type="caution">
    <text evidence="9">The sequence shown here is derived from an EMBL/GenBank/DDBJ whole genome shotgun (WGS) entry which is preliminary data.</text>
</comment>
<dbReference type="SUPFAM" id="SSF56104">
    <property type="entry name" value="SAICAR synthase-like"/>
    <property type="match status" value="1"/>
</dbReference>
<dbReference type="GO" id="GO:0006164">
    <property type="term" value="P:purine nucleotide biosynthetic process"/>
    <property type="evidence" value="ECO:0007669"/>
    <property type="project" value="UniProtKB-KW"/>
</dbReference>
<evidence type="ECO:0000313" key="10">
    <source>
        <dbReference type="Proteomes" id="UP000182680"/>
    </source>
</evidence>
<dbReference type="Pfam" id="PF01259">
    <property type="entry name" value="SAICAR_synt"/>
    <property type="match status" value="1"/>
</dbReference>
<protein>
    <recommendedName>
        <fullName evidence="2">phosphoribosylaminoimidazolesuccinocarboxamide synthase</fullName>
        <ecNumber evidence="2">6.3.2.6</ecNumber>
    </recommendedName>
</protein>
<evidence type="ECO:0000256" key="4">
    <source>
        <dbReference type="ARBA" id="ARBA00022741"/>
    </source>
</evidence>
<dbReference type="Proteomes" id="UP000182680">
    <property type="component" value="Unassembled WGS sequence"/>
</dbReference>
<organism evidence="9 10">
    <name type="scientific">Desulfovibrio desulfuricans</name>
    <dbReference type="NCBI Taxonomy" id="876"/>
    <lineage>
        <taxon>Bacteria</taxon>
        <taxon>Pseudomonadati</taxon>
        <taxon>Thermodesulfobacteriota</taxon>
        <taxon>Desulfovibrionia</taxon>
        <taxon>Desulfovibrionales</taxon>
        <taxon>Desulfovibrionaceae</taxon>
        <taxon>Desulfovibrio</taxon>
    </lineage>
</organism>
<evidence type="ECO:0000256" key="2">
    <source>
        <dbReference type="ARBA" id="ARBA00012217"/>
    </source>
</evidence>
<evidence type="ECO:0000256" key="6">
    <source>
        <dbReference type="ARBA" id="ARBA00022840"/>
    </source>
</evidence>
<dbReference type="EC" id="6.3.2.6" evidence="2"/>
<dbReference type="AlphaFoldDB" id="A0AA94HRD3"/>
<dbReference type="GO" id="GO:0004639">
    <property type="term" value="F:phosphoribosylaminoimidazolesuccinocarboxamide synthase activity"/>
    <property type="evidence" value="ECO:0007669"/>
    <property type="project" value="UniProtKB-EC"/>
</dbReference>
<evidence type="ECO:0000256" key="3">
    <source>
        <dbReference type="ARBA" id="ARBA00022598"/>
    </source>
</evidence>
<dbReference type="RefSeq" id="WP_012623960.1">
    <property type="nucleotide sequence ID" value="NZ_FPIW01000008.1"/>
</dbReference>
<keyword evidence="5" id="KW-0658">Purine biosynthesis</keyword>
<dbReference type="PANTHER" id="PTHR43599">
    <property type="entry name" value="MULTIFUNCTIONAL PROTEIN ADE2"/>
    <property type="match status" value="1"/>
</dbReference>
<proteinExistence type="predicted"/>
<comment type="catalytic activity">
    <reaction evidence="7">
        <text>5-amino-1-(5-phospho-D-ribosyl)imidazole-4-carboxylate + L-aspartate + ATP = (2S)-2-[5-amino-1-(5-phospho-beta-D-ribosyl)imidazole-4-carboxamido]succinate + ADP + phosphate + 2 H(+)</text>
        <dbReference type="Rhea" id="RHEA:22628"/>
        <dbReference type="ChEBI" id="CHEBI:15378"/>
        <dbReference type="ChEBI" id="CHEBI:29991"/>
        <dbReference type="ChEBI" id="CHEBI:30616"/>
        <dbReference type="ChEBI" id="CHEBI:43474"/>
        <dbReference type="ChEBI" id="CHEBI:58443"/>
        <dbReference type="ChEBI" id="CHEBI:77657"/>
        <dbReference type="ChEBI" id="CHEBI:456216"/>
        <dbReference type="EC" id="6.3.2.6"/>
    </reaction>
</comment>
<keyword evidence="6" id="KW-0067">ATP-binding</keyword>
<feature type="domain" description="SAICAR synthetase/ADE2 N-terminal" evidence="8">
    <location>
        <begin position="4"/>
        <end position="220"/>
    </location>
</feature>
<sequence>MNLVYRGKTKDVYDNGEDGLRLIFSDRVTKNAAGEIDPGGNTVAENTEPGQGEACLLMASAIFEELAEKNGVSTHMIAYDLPSLSMDVRRGTMFNPGIEWIARWVCTGSFLRRYGMVPGVYDGMRFADPVFEITLKDDAAGDPLVVPSALVALGVVDARTMTALLDSNAKAMQAIQAMFAARDLDLWDIKIEWALDAKGAPMLIDEVSPGCCRAFDMKTKKRVSGIALAERFRR</sequence>
<dbReference type="InterPro" id="IPR028923">
    <property type="entry name" value="SAICAR_synt/ADE2_N"/>
</dbReference>
<dbReference type="Gene3D" id="3.30.200.20">
    <property type="entry name" value="Phosphorylase Kinase, domain 1"/>
    <property type="match status" value="1"/>
</dbReference>
<comment type="pathway">
    <text evidence="1">Purine metabolism; IMP biosynthesis via de novo pathway; 5-amino-1-(5-phospho-D-ribosyl)imidazole-4-carboxamide from 5-amino-1-(5-phospho-D-ribosyl)imidazole-4-carboxylate: step 1/2.</text>
</comment>